<dbReference type="Gene3D" id="3.30.565.10">
    <property type="entry name" value="Histidine kinase-like ATPase, C-terminal domain"/>
    <property type="match status" value="1"/>
</dbReference>
<evidence type="ECO:0000313" key="12">
    <source>
        <dbReference type="Proteomes" id="UP000474296"/>
    </source>
</evidence>
<sequence>MSFFLCFLVSLSCLILQGQDQITFRQLSVKEGLSQNSVVSVAQDSIGALWIATQDGLNKYDGQKFKQFPFQFTDITRPGFSSLGKVFIDRKNNIWVIPEDRKLYKSDPNNLVFEPIPDIENAYTIYQDDNDNYWIGTTTGILYFLNSSSGTINDIKINNPNKKIIHQIKRASNSAIYILYDNTLAKVDINTQDLSVYASQSQNTNSDITDFSAFTFGDYGALWVATFGNGLFYKAKNDSILKRPLVYKSWAALPENINIQDLHSDSKQRLWIATYGDGLYMLDDDNRKVHHFEPQKTNPRALHYKDVLCIYEDYLGTIWFGTDGAGLSYFDENLEKFNSFTNYQTPENISIDVVRSLAVSNNEIWIGTSGKGLTSYNLQLDGWKTYSTINSEINSDRVMSLHLDEDNDLWIGTQGKGLSTLDENGRFTNYSNSLSANTIWDIFQDSNDQFWLATQNSGLILFDKKSQKESKFDITINENSTKTTPSIRVIEEDDKGNLWLGTDQHSLIYFNTKTGNIEHIISNDFKAIKSLHYNDNALWIGTNGNGLVKFNVIDKSSEKYTIENGLPNNVIYSILPDESSNLWLSSNKGITKFTPSANNDQPVIKNYANYDGLATEFNTGAYFKHENGTMYFGGLDGFYWFLPENIKENNTLPKTVITGMEVLDQEFPLSNAPELDYNKNTIGFTFSSMQFSLPDKNKYQYQLLDYDEDWIQAGYNNFVRYSQLPPGHYTFQVKSSNYDGVWNDVPASYSFKIKTPWYLSLYAKIAYLLLALTFAFAVYRYMKWRWMMQLNLKLKEDEAQKFKNLNTLKSKLYTDIAHEFKTPLTLIAAPLEDKLREPDLSQKDHSNMTMATRNVNRLSDLVDQLLALARLDDGKQKIKLKTEDLGLFLHSISELFEYKAKQKKIDFSKVINVRGLISYDDDIIEKILTNLLSNAIKYTPENGVCTFLADHKNDRLTLLVKNDTVNADELQLDKLFNRFYQFDKDADGAGIGLSLVKELVKLYKGTIDVYLDDDKKICFQVEIPAVVESLTPKIVIDEKQDDVVDQALVKQTTFKQKENNELPILLIAEDHHEVRKFVVKTFKDTYHVLDAPNGKIGLELALEYVPDVILSDIQMPLMNGIELCNTIKTDPRTSHIPVILLTAGFNEEVELEGLISGADDYVTKPFKFAVLEQRITNLINIRKTLRDRYSQELILKPKNLEVTSADEKFLNDIQKVLDEHLTDPEFTAEKFSEYANMSRMQLHRKLMAFTGLSTSAFIRSQRLKMALPLLENSSQNISEVAYAVGFGTPSYFMKCFKETFHQTPSNYVDSQKK</sequence>
<dbReference type="Pfam" id="PF12833">
    <property type="entry name" value="HTH_18"/>
    <property type="match status" value="1"/>
</dbReference>
<dbReference type="Pfam" id="PF07495">
    <property type="entry name" value="Y_Y_Y"/>
    <property type="match status" value="1"/>
</dbReference>
<dbReference type="Pfam" id="PF00072">
    <property type="entry name" value="Response_reg"/>
    <property type="match status" value="1"/>
</dbReference>
<dbReference type="PROSITE" id="PS01124">
    <property type="entry name" value="HTH_ARAC_FAMILY_2"/>
    <property type="match status" value="1"/>
</dbReference>
<feature type="modified residue" description="4-aspartylphosphate" evidence="6">
    <location>
        <position position="1112"/>
    </location>
</feature>
<reference evidence="11 12" key="1">
    <citation type="submission" date="2020-01" db="EMBL/GenBank/DDBJ databases">
        <title>Spongiivirga citrea KCTC 32990T.</title>
        <authorList>
            <person name="Wang G."/>
        </authorList>
    </citation>
    <scope>NUCLEOTIDE SEQUENCE [LARGE SCALE GENOMIC DNA]</scope>
    <source>
        <strain evidence="11 12">KCTC 32990</strain>
    </source>
</reference>
<evidence type="ECO:0000256" key="4">
    <source>
        <dbReference type="ARBA" id="ARBA00023015"/>
    </source>
</evidence>
<dbReference type="PANTHER" id="PTHR43547:SF2">
    <property type="entry name" value="HYBRID SIGNAL TRANSDUCTION HISTIDINE KINASE C"/>
    <property type="match status" value="1"/>
</dbReference>
<dbReference type="Pfam" id="PF07494">
    <property type="entry name" value="Reg_prop"/>
    <property type="match status" value="4"/>
</dbReference>
<dbReference type="InterPro" id="IPR011047">
    <property type="entry name" value="Quinoprotein_ADH-like_sf"/>
</dbReference>
<dbReference type="SUPFAM" id="SSF50998">
    <property type="entry name" value="Quinoprotein alcohol dehydrogenase-like"/>
    <property type="match status" value="1"/>
</dbReference>
<keyword evidence="5" id="KW-0804">Transcription</keyword>
<dbReference type="EC" id="2.7.13.3" evidence="2"/>
<evidence type="ECO:0000256" key="1">
    <source>
        <dbReference type="ARBA" id="ARBA00000085"/>
    </source>
</evidence>
<dbReference type="SUPFAM" id="SSF63829">
    <property type="entry name" value="Calcium-dependent phosphotriesterase"/>
    <property type="match status" value="1"/>
</dbReference>
<gene>
    <name evidence="11" type="ORF">GWK10_07570</name>
</gene>
<comment type="catalytic activity">
    <reaction evidence="1">
        <text>ATP + protein L-histidine = ADP + protein N-phospho-L-histidine.</text>
        <dbReference type="EC" id="2.7.13.3"/>
    </reaction>
</comment>
<dbReference type="Gene3D" id="2.60.40.10">
    <property type="entry name" value="Immunoglobulins"/>
    <property type="match status" value="1"/>
</dbReference>
<name>A0A6M0CM07_9FLAO</name>
<dbReference type="SMART" id="SM00387">
    <property type="entry name" value="HATPase_c"/>
    <property type="match status" value="1"/>
</dbReference>
<dbReference type="Proteomes" id="UP000474296">
    <property type="component" value="Unassembled WGS sequence"/>
</dbReference>
<dbReference type="Gene3D" id="1.10.10.60">
    <property type="entry name" value="Homeodomain-like"/>
    <property type="match status" value="1"/>
</dbReference>
<evidence type="ECO:0000256" key="6">
    <source>
        <dbReference type="PROSITE-ProRule" id="PRU00169"/>
    </source>
</evidence>
<feature type="domain" description="HTH araC/xylS-type" evidence="8">
    <location>
        <begin position="1211"/>
        <end position="1310"/>
    </location>
</feature>
<dbReference type="Gene3D" id="2.130.10.10">
    <property type="entry name" value="YVTN repeat-like/Quinoprotein amine dehydrogenase"/>
    <property type="match status" value="2"/>
</dbReference>
<dbReference type="SMART" id="SM00342">
    <property type="entry name" value="HTH_ARAC"/>
    <property type="match status" value="1"/>
</dbReference>
<organism evidence="11 12">
    <name type="scientific">Spongiivirga citrea</name>
    <dbReference type="NCBI Taxonomy" id="1481457"/>
    <lineage>
        <taxon>Bacteria</taxon>
        <taxon>Pseudomonadati</taxon>
        <taxon>Bacteroidota</taxon>
        <taxon>Flavobacteriia</taxon>
        <taxon>Flavobacteriales</taxon>
        <taxon>Flavobacteriaceae</taxon>
        <taxon>Spongiivirga</taxon>
    </lineage>
</organism>
<keyword evidence="12" id="KW-1185">Reference proteome</keyword>
<evidence type="ECO:0000256" key="7">
    <source>
        <dbReference type="SAM" id="Phobius"/>
    </source>
</evidence>
<keyword evidence="7" id="KW-0812">Transmembrane</keyword>
<keyword evidence="3 6" id="KW-0597">Phosphoprotein</keyword>
<dbReference type="SMART" id="SM00388">
    <property type="entry name" value="HisKA"/>
    <property type="match status" value="1"/>
</dbReference>
<dbReference type="RefSeq" id="WP_164031126.1">
    <property type="nucleotide sequence ID" value="NZ_JAABOQ010000003.1"/>
</dbReference>
<feature type="domain" description="Histidine kinase" evidence="9">
    <location>
        <begin position="815"/>
        <end position="1027"/>
    </location>
</feature>
<keyword evidence="4" id="KW-0805">Transcription regulation</keyword>
<dbReference type="Gene3D" id="3.40.50.2300">
    <property type="match status" value="1"/>
</dbReference>
<dbReference type="InterPro" id="IPR009057">
    <property type="entry name" value="Homeodomain-like_sf"/>
</dbReference>
<dbReference type="InterPro" id="IPR036097">
    <property type="entry name" value="HisK_dim/P_sf"/>
</dbReference>
<dbReference type="InterPro" id="IPR003594">
    <property type="entry name" value="HATPase_dom"/>
</dbReference>
<dbReference type="InterPro" id="IPR011006">
    <property type="entry name" value="CheY-like_superfamily"/>
</dbReference>
<keyword evidence="7" id="KW-0472">Membrane</keyword>
<dbReference type="SMART" id="SM00448">
    <property type="entry name" value="REC"/>
    <property type="match status" value="1"/>
</dbReference>
<evidence type="ECO:0000259" key="9">
    <source>
        <dbReference type="PROSITE" id="PS50109"/>
    </source>
</evidence>
<dbReference type="GO" id="GO:0043565">
    <property type="term" value="F:sequence-specific DNA binding"/>
    <property type="evidence" value="ECO:0007669"/>
    <property type="project" value="InterPro"/>
</dbReference>
<dbReference type="InterPro" id="IPR018060">
    <property type="entry name" value="HTH_AraC"/>
</dbReference>
<keyword evidence="7" id="KW-1133">Transmembrane helix</keyword>
<evidence type="ECO:0000256" key="2">
    <source>
        <dbReference type="ARBA" id="ARBA00012438"/>
    </source>
</evidence>
<dbReference type="GO" id="GO:0003700">
    <property type="term" value="F:DNA-binding transcription factor activity"/>
    <property type="evidence" value="ECO:0007669"/>
    <property type="project" value="InterPro"/>
</dbReference>
<evidence type="ECO:0000259" key="8">
    <source>
        <dbReference type="PROSITE" id="PS01124"/>
    </source>
</evidence>
<dbReference type="SUPFAM" id="SSF46689">
    <property type="entry name" value="Homeodomain-like"/>
    <property type="match status" value="1"/>
</dbReference>
<dbReference type="InterPro" id="IPR011123">
    <property type="entry name" value="Y_Y_Y"/>
</dbReference>
<dbReference type="CDD" id="cd00082">
    <property type="entry name" value="HisKA"/>
    <property type="match status" value="1"/>
</dbReference>
<proteinExistence type="predicted"/>
<dbReference type="InterPro" id="IPR001789">
    <property type="entry name" value="Sig_transdc_resp-reg_receiver"/>
</dbReference>
<dbReference type="Pfam" id="PF00512">
    <property type="entry name" value="HisKA"/>
    <property type="match status" value="1"/>
</dbReference>
<dbReference type="InterPro" id="IPR011110">
    <property type="entry name" value="Reg_prop"/>
</dbReference>
<dbReference type="SUPFAM" id="SSF52172">
    <property type="entry name" value="CheY-like"/>
    <property type="match status" value="1"/>
</dbReference>
<dbReference type="SUPFAM" id="SSF55874">
    <property type="entry name" value="ATPase domain of HSP90 chaperone/DNA topoisomerase II/histidine kinase"/>
    <property type="match status" value="1"/>
</dbReference>
<dbReference type="PROSITE" id="PS50109">
    <property type="entry name" value="HIS_KIN"/>
    <property type="match status" value="1"/>
</dbReference>
<dbReference type="GO" id="GO:0000155">
    <property type="term" value="F:phosphorelay sensor kinase activity"/>
    <property type="evidence" value="ECO:0007669"/>
    <property type="project" value="InterPro"/>
</dbReference>
<dbReference type="EMBL" id="JAABOQ010000003">
    <property type="protein sequence ID" value="NER17064.1"/>
    <property type="molecule type" value="Genomic_DNA"/>
</dbReference>
<dbReference type="InterPro" id="IPR015943">
    <property type="entry name" value="WD40/YVTN_repeat-like_dom_sf"/>
</dbReference>
<dbReference type="InterPro" id="IPR036890">
    <property type="entry name" value="HATPase_C_sf"/>
</dbReference>
<dbReference type="PANTHER" id="PTHR43547">
    <property type="entry name" value="TWO-COMPONENT HISTIDINE KINASE"/>
    <property type="match status" value="1"/>
</dbReference>
<evidence type="ECO:0000256" key="5">
    <source>
        <dbReference type="ARBA" id="ARBA00023163"/>
    </source>
</evidence>
<protein>
    <recommendedName>
        <fullName evidence="2">histidine kinase</fullName>
        <ecNumber evidence="2">2.7.13.3</ecNumber>
    </recommendedName>
</protein>
<evidence type="ECO:0000256" key="3">
    <source>
        <dbReference type="ARBA" id="ARBA00022553"/>
    </source>
</evidence>
<evidence type="ECO:0000313" key="11">
    <source>
        <dbReference type="EMBL" id="NER17064.1"/>
    </source>
</evidence>
<dbReference type="InterPro" id="IPR005467">
    <property type="entry name" value="His_kinase_dom"/>
</dbReference>
<dbReference type="SUPFAM" id="SSF47384">
    <property type="entry name" value="Homodimeric domain of signal transducing histidine kinase"/>
    <property type="match status" value="1"/>
</dbReference>
<dbReference type="Pfam" id="PF02518">
    <property type="entry name" value="HATPase_c"/>
    <property type="match status" value="1"/>
</dbReference>
<dbReference type="InterPro" id="IPR003661">
    <property type="entry name" value="HisK_dim/P_dom"/>
</dbReference>
<feature type="domain" description="Response regulatory" evidence="10">
    <location>
        <begin position="1064"/>
        <end position="1179"/>
    </location>
</feature>
<dbReference type="InterPro" id="IPR013783">
    <property type="entry name" value="Ig-like_fold"/>
</dbReference>
<accession>A0A6M0CM07</accession>
<dbReference type="Gene3D" id="1.10.287.130">
    <property type="match status" value="1"/>
</dbReference>
<feature type="transmembrane region" description="Helical" evidence="7">
    <location>
        <begin position="757"/>
        <end position="779"/>
    </location>
</feature>
<dbReference type="CDD" id="cd17574">
    <property type="entry name" value="REC_OmpR"/>
    <property type="match status" value="1"/>
</dbReference>
<dbReference type="PROSITE" id="PS50110">
    <property type="entry name" value="RESPONSE_REGULATORY"/>
    <property type="match status" value="1"/>
</dbReference>
<evidence type="ECO:0000259" key="10">
    <source>
        <dbReference type="PROSITE" id="PS50110"/>
    </source>
</evidence>
<comment type="caution">
    <text evidence="11">The sequence shown here is derived from an EMBL/GenBank/DDBJ whole genome shotgun (WGS) entry which is preliminary data.</text>
</comment>